<reference evidence="11 12" key="1">
    <citation type="submission" date="2018-06" db="EMBL/GenBank/DDBJ databases">
        <title>Genomic Encyclopedia of Archaeal and Bacterial Type Strains, Phase II (KMG-II): from individual species to whole genera.</title>
        <authorList>
            <person name="Goeker M."/>
        </authorList>
    </citation>
    <scope>NUCLEOTIDE SEQUENCE [LARGE SCALE GENOMIC DNA]</scope>
    <source>
        <strain evidence="11 12">ATCC BAA-1881</strain>
    </source>
</reference>
<dbReference type="GO" id="GO:0005886">
    <property type="term" value="C:plasma membrane"/>
    <property type="evidence" value="ECO:0007669"/>
    <property type="project" value="UniProtKB-SubCell"/>
</dbReference>
<evidence type="ECO:0000256" key="4">
    <source>
        <dbReference type="ARBA" id="ARBA00022496"/>
    </source>
</evidence>
<keyword evidence="6 11" id="KW-0067">ATP-binding</keyword>
<sequence length="278" mass="30729">MSALQAKDITVAFDKVRVLEDLNVEIPTGKITALVGGNGSGKTTLLRVLSRLLKPTGGTAYLDGNAIAHLPPREIARRLGILPQSPVAPEGMTVRELVAQGRYPYQTWYRQWSEEDEEMVQKALETTHLTELAERQVEHLSGGQRQRVWIAMALAQNTPILLLDEPTTYLDLAHQVEILDLLDELNAREGRTIVMVLHDLNQACRYAHHIVVLQKGTIVASGDPCEVITEELVRGAFGIECRLIADPLTGTPLCVPSMRRTNCDNCVMRTIPPKVSVS</sequence>
<evidence type="ECO:0000259" key="10">
    <source>
        <dbReference type="PROSITE" id="PS50893"/>
    </source>
</evidence>
<evidence type="ECO:0000313" key="11">
    <source>
        <dbReference type="EMBL" id="PZW32019.1"/>
    </source>
</evidence>
<dbReference type="Proteomes" id="UP000248806">
    <property type="component" value="Unassembled WGS sequence"/>
</dbReference>
<dbReference type="GO" id="GO:0016887">
    <property type="term" value="F:ATP hydrolysis activity"/>
    <property type="evidence" value="ECO:0007669"/>
    <property type="project" value="InterPro"/>
</dbReference>
<dbReference type="PROSITE" id="PS50893">
    <property type="entry name" value="ABC_TRANSPORTER_2"/>
    <property type="match status" value="1"/>
</dbReference>
<dbReference type="GO" id="GO:0005524">
    <property type="term" value="F:ATP binding"/>
    <property type="evidence" value="ECO:0007669"/>
    <property type="project" value="UniProtKB-KW"/>
</dbReference>
<feature type="domain" description="ABC transporter" evidence="10">
    <location>
        <begin position="4"/>
        <end position="240"/>
    </location>
</feature>
<evidence type="ECO:0000256" key="1">
    <source>
        <dbReference type="ARBA" id="ARBA00004202"/>
    </source>
</evidence>
<dbReference type="InterPro" id="IPR017871">
    <property type="entry name" value="ABC_transporter-like_CS"/>
</dbReference>
<evidence type="ECO:0000256" key="5">
    <source>
        <dbReference type="ARBA" id="ARBA00022741"/>
    </source>
</evidence>
<dbReference type="InterPro" id="IPR003593">
    <property type="entry name" value="AAA+_ATPase"/>
</dbReference>
<evidence type="ECO:0000256" key="9">
    <source>
        <dbReference type="ARBA" id="ARBA00023136"/>
    </source>
</evidence>
<evidence type="ECO:0000256" key="7">
    <source>
        <dbReference type="ARBA" id="ARBA00023004"/>
    </source>
</evidence>
<dbReference type="PANTHER" id="PTHR42771:SF2">
    <property type="entry name" value="IRON(3+)-HYDROXAMATE IMPORT ATP-BINDING PROTEIN FHUC"/>
    <property type="match status" value="1"/>
</dbReference>
<dbReference type="FunFam" id="3.40.50.300:FF:000134">
    <property type="entry name" value="Iron-enterobactin ABC transporter ATP-binding protein"/>
    <property type="match status" value="1"/>
</dbReference>
<dbReference type="OrthoDB" id="9787851at2"/>
<dbReference type="Pfam" id="PF00005">
    <property type="entry name" value="ABC_tran"/>
    <property type="match status" value="1"/>
</dbReference>
<dbReference type="InterPro" id="IPR051535">
    <property type="entry name" value="Siderophore_ABC-ATPase"/>
</dbReference>
<keyword evidence="8" id="KW-0406">Ion transport</keyword>
<keyword evidence="5" id="KW-0547">Nucleotide-binding</keyword>
<keyword evidence="7" id="KW-0408">Iron</keyword>
<dbReference type="InterPro" id="IPR027417">
    <property type="entry name" value="P-loop_NTPase"/>
</dbReference>
<dbReference type="InterPro" id="IPR003439">
    <property type="entry name" value="ABC_transporter-like_ATP-bd"/>
</dbReference>
<evidence type="ECO:0000256" key="2">
    <source>
        <dbReference type="ARBA" id="ARBA00022448"/>
    </source>
</evidence>
<dbReference type="PANTHER" id="PTHR42771">
    <property type="entry name" value="IRON(3+)-HYDROXAMATE IMPORT ATP-BINDING PROTEIN FHUC"/>
    <property type="match status" value="1"/>
</dbReference>
<dbReference type="SMART" id="SM00382">
    <property type="entry name" value="AAA"/>
    <property type="match status" value="1"/>
</dbReference>
<dbReference type="SUPFAM" id="SSF52540">
    <property type="entry name" value="P-loop containing nucleoside triphosphate hydrolases"/>
    <property type="match status" value="1"/>
</dbReference>
<evidence type="ECO:0000256" key="8">
    <source>
        <dbReference type="ARBA" id="ARBA00023065"/>
    </source>
</evidence>
<comment type="caution">
    <text evidence="11">The sequence shown here is derived from an EMBL/GenBank/DDBJ whole genome shotgun (WGS) entry which is preliminary data.</text>
</comment>
<dbReference type="RefSeq" id="WP_111321468.1">
    <property type="nucleotide sequence ID" value="NZ_BIFX01000001.1"/>
</dbReference>
<dbReference type="PROSITE" id="PS00211">
    <property type="entry name" value="ABC_TRANSPORTER_1"/>
    <property type="match status" value="1"/>
</dbReference>
<gene>
    <name evidence="11" type="ORF">EI42_02045</name>
</gene>
<name>A0A326UCL0_THEHA</name>
<evidence type="ECO:0000256" key="6">
    <source>
        <dbReference type="ARBA" id="ARBA00022840"/>
    </source>
</evidence>
<evidence type="ECO:0000313" key="12">
    <source>
        <dbReference type="Proteomes" id="UP000248806"/>
    </source>
</evidence>
<dbReference type="EMBL" id="QKUF01000005">
    <property type="protein sequence ID" value="PZW32019.1"/>
    <property type="molecule type" value="Genomic_DNA"/>
</dbReference>
<keyword evidence="9" id="KW-0472">Membrane</keyword>
<accession>A0A326UCL0</accession>
<dbReference type="CDD" id="cd03214">
    <property type="entry name" value="ABC_Iron-Siderophores_B12_Hemin"/>
    <property type="match status" value="1"/>
</dbReference>
<evidence type="ECO:0000256" key="3">
    <source>
        <dbReference type="ARBA" id="ARBA00022475"/>
    </source>
</evidence>
<keyword evidence="12" id="KW-1185">Reference proteome</keyword>
<proteinExistence type="predicted"/>
<keyword evidence="4" id="KW-0410">Iron transport</keyword>
<dbReference type="Gene3D" id="3.40.50.300">
    <property type="entry name" value="P-loop containing nucleotide triphosphate hydrolases"/>
    <property type="match status" value="1"/>
</dbReference>
<dbReference type="GO" id="GO:0006826">
    <property type="term" value="P:iron ion transport"/>
    <property type="evidence" value="ECO:0007669"/>
    <property type="project" value="UniProtKB-KW"/>
</dbReference>
<dbReference type="AlphaFoldDB" id="A0A326UCL0"/>
<keyword evidence="2" id="KW-0813">Transport</keyword>
<organism evidence="11 12">
    <name type="scientific">Thermosporothrix hazakensis</name>
    <dbReference type="NCBI Taxonomy" id="644383"/>
    <lineage>
        <taxon>Bacteria</taxon>
        <taxon>Bacillati</taxon>
        <taxon>Chloroflexota</taxon>
        <taxon>Ktedonobacteria</taxon>
        <taxon>Ktedonobacterales</taxon>
        <taxon>Thermosporotrichaceae</taxon>
        <taxon>Thermosporothrix</taxon>
    </lineage>
</organism>
<comment type="subcellular location">
    <subcellularLocation>
        <location evidence="1">Cell membrane</location>
        <topology evidence="1">Peripheral membrane protein</topology>
    </subcellularLocation>
</comment>
<protein>
    <submittedName>
        <fullName evidence="11">Iron complex transport system ATP-binding protein</fullName>
    </submittedName>
</protein>
<keyword evidence="3" id="KW-1003">Cell membrane</keyword>